<dbReference type="AlphaFoldDB" id="A0AAD1D652"/>
<gene>
    <name evidence="2" type="ORF">SmB9_19780</name>
</gene>
<evidence type="ECO:0000256" key="1">
    <source>
        <dbReference type="SAM" id="Phobius"/>
    </source>
</evidence>
<dbReference type="Proteomes" id="UP000275727">
    <property type="component" value="Chromosome"/>
</dbReference>
<feature type="transmembrane region" description="Helical" evidence="1">
    <location>
        <begin position="72"/>
        <end position="91"/>
    </location>
</feature>
<keyword evidence="1" id="KW-1133">Transmembrane helix</keyword>
<dbReference type="EMBL" id="AP018711">
    <property type="protein sequence ID" value="BBE34320.1"/>
    <property type="molecule type" value="Genomic_DNA"/>
</dbReference>
<keyword evidence="1" id="KW-0812">Transmembrane</keyword>
<feature type="transmembrane region" description="Helical" evidence="1">
    <location>
        <begin position="47"/>
        <end position="65"/>
    </location>
</feature>
<name>A0AAD1D652_SPHMI</name>
<reference evidence="2 3" key="1">
    <citation type="submission" date="2018-06" db="EMBL/GenBank/DDBJ databases">
        <title>Complete Genome Sequence of the Microcystin-Degrading Bacterium Sphingosinicella microcystinivorans Strain B-9.</title>
        <authorList>
            <person name="Jin H."/>
            <person name="Nishizawa T."/>
            <person name="Guo Y."/>
            <person name="Nishizawa A."/>
            <person name="Park H."/>
            <person name="Kato H."/>
            <person name="Tsuji K."/>
            <person name="Harada K."/>
        </authorList>
    </citation>
    <scope>NUCLEOTIDE SEQUENCE [LARGE SCALE GENOMIC DNA]</scope>
    <source>
        <strain evidence="2 3">B9</strain>
    </source>
</reference>
<sequence>MRAANIIAGVAISLWFALALLGRDGLRGVVAQQVAGYPNIGQINLYIVWPLFVAIMLLACAWLCNAFLRRPWVLGSVSGVSLFAILPYMAVWGGGA</sequence>
<keyword evidence="1" id="KW-0472">Membrane</keyword>
<protein>
    <submittedName>
        <fullName evidence="2">Uncharacterized protein</fullName>
    </submittedName>
</protein>
<accession>A0AAD1D652</accession>
<evidence type="ECO:0000313" key="2">
    <source>
        <dbReference type="EMBL" id="BBE34320.1"/>
    </source>
</evidence>
<evidence type="ECO:0000313" key="3">
    <source>
        <dbReference type="Proteomes" id="UP000275727"/>
    </source>
</evidence>
<dbReference type="KEGG" id="smic:SmB9_19780"/>
<proteinExistence type="predicted"/>
<organism evidence="2 3">
    <name type="scientific">Sphingosinicella microcystinivorans</name>
    <dbReference type="NCBI Taxonomy" id="335406"/>
    <lineage>
        <taxon>Bacteria</taxon>
        <taxon>Pseudomonadati</taxon>
        <taxon>Pseudomonadota</taxon>
        <taxon>Alphaproteobacteria</taxon>
        <taxon>Sphingomonadales</taxon>
        <taxon>Sphingosinicellaceae</taxon>
        <taxon>Sphingosinicella</taxon>
    </lineage>
</organism>